<dbReference type="Proteomes" id="UP001443914">
    <property type="component" value="Unassembled WGS sequence"/>
</dbReference>
<dbReference type="GO" id="GO:0033615">
    <property type="term" value="P:mitochondrial proton-transporting ATP synthase complex assembly"/>
    <property type="evidence" value="ECO:0007669"/>
    <property type="project" value="TreeGrafter"/>
</dbReference>
<organism evidence="1 2">
    <name type="scientific">Saponaria officinalis</name>
    <name type="common">Common soapwort</name>
    <name type="synonym">Lychnis saponaria</name>
    <dbReference type="NCBI Taxonomy" id="3572"/>
    <lineage>
        <taxon>Eukaryota</taxon>
        <taxon>Viridiplantae</taxon>
        <taxon>Streptophyta</taxon>
        <taxon>Embryophyta</taxon>
        <taxon>Tracheophyta</taxon>
        <taxon>Spermatophyta</taxon>
        <taxon>Magnoliopsida</taxon>
        <taxon>eudicotyledons</taxon>
        <taxon>Gunneridae</taxon>
        <taxon>Pentapetalae</taxon>
        <taxon>Caryophyllales</taxon>
        <taxon>Caryophyllaceae</taxon>
        <taxon>Caryophylleae</taxon>
        <taxon>Saponaria</taxon>
    </lineage>
</organism>
<dbReference type="SUPFAM" id="SSF160909">
    <property type="entry name" value="ATP12-like"/>
    <property type="match status" value="1"/>
</dbReference>
<dbReference type="PANTHER" id="PTHR21013">
    <property type="entry name" value="ATP SYNTHASE MITOCHONDRIAL F1 COMPLEX ASSEMBLY FACTOR 2/ATP12 PROTEIN, MITOCHONDRIAL PRECURSOR"/>
    <property type="match status" value="1"/>
</dbReference>
<dbReference type="EMBL" id="JBDFQZ010000011">
    <property type="protein sequence ID" value="KAK9675369.1"/>
    <property type="molecule type" value="Genomic_DNA"/>
</dbReference>
<dbReference type="AlphaFoldDB" id="A0AAW1HGG9"/>
<dbReference type="PANTHER" id="PTHR21013:SF10">
    <property type="entry name" value="ATP SYNTHASE MITOCHONDRIAL F1 COMPLEX ASSEMBLY FACTOR 2"/>
    <property type="match status" value="1"/>
</dbReference>
<dbReference type="InterPro" id="IPR011419">
    <property type="entry name" value="ATP12_ATP_synth-F1-assembly"/>
</dbReference>
<evidence type="ECO:0000313" key="1">
    <source>
        <dbReference type="EMBL" id="KAK9675369.1"/>
    </source>
</evidence>
<name>A0AAW1HGG9_SAPOF</name>
<gene>
    <name evidence="1" type="ORF">RND81_11G003500</name>
</gene>
<keyword evidence="2" id="KW-1185">Reference proteome</keyword>
<sequence>MKSEFGHKPVVYTSFFGGKQDEGLVKAVESLLKQADDCELAAIDALTSASHSLTIAITIIRGRVQLEEAIELIRLEEDLQVDKWGLVEGGHDIDVADLKAQISSAAVFLGLSRRT</sequence>
<protein>
    <submittedName>
        <fullName evidence="1">Uncharacterized protein</fullName>
    </submittedName>
</protein>
<dbReference type="InterPro" id="IPR023335">
    <property type="entry name" value="ATP12_ortho_dom_sf"/>
</dbReference>
<proteinExistence type="predicted"/>
<dbReference type="GO" id="GO:0005739">
    <property type="term" value="C:mitochondrion"/>
    <property type="evidence" value="ECO:0007669"/>
    <property type="project" value="TreeGrafter"/>
</dbReference>
<accession>A0AAW1HGG9</accession>
<evidence type="ECO:0000313" key="2">
    <source>
        <dbReference type="Proteomes" id="UP001443914"/>
    </source>
</evidence>
<reference evidence="1" key="1">
    <citation type="submission" date="2024-03" db="EMBL/GenBank/DDBJ databases">
        <title>WGS assembly of Saponaria officinalis var. Norfolk2.</title>
        <authorList>
            <person name="Jenkins J."/>
            <person name="Shu S."/>
            <person name="Grimwood J."/>
            <person name="Barry K."/>
            <person name="Goodstein D."/>
            <person name="Schmutz J."/>
            <person name="Leebens-Mack J."/>
            <person name="Osbourn A."/>
        </authorList>
    </citation>
    <scope>NUCLEOTIDE SEQUENCE [LARGE SCALE GENOMIC DNA]</scope>
    <source>
        <strain evidence="1">JIC</strain>
    </source>
</reference>
<comment type="caution">
    <text evidence="1">The sequence shown here is derived from an EMBL/GenBank/DDBJ whole genome shotgun (WGS) entry which is preliminary data.</text>
</comment>
<dbReference type="Gene3D" id="1.10.3580.10">
    <property type="entry name" value="ATP12 ATPase"/>
    <property type="match status" value="1"/>
</dbReference>